<comment type="caution">
    <text evidence="17">The sequence shown here is derived from an EMBL/GenBank/DDBJ whole genome shotgun (WGS) entry which is preliminary data.</text>
</comment>
<dbReference type="GO" id="GO:0005524">
    <property type="term" value="F:ATP binding"/>
    <property type="evidence" value="ECO:0007669"/>
    <property type="project" value="UniProtKB-UniRule"/>
</dbReference>
<evidence type="ECO:0000256" key="9">
    <source>
        <dbReference type="ARBA" id="ARBA00022755"/>
    </source>
</evidence>
<dbReference type="GO" id="GO:0004637">
    <property type="term" value="F:phosphoribosylamine-glycine ligase activity"/>
    <property type="evidence" value="ECO:0007669"/>
    <property type="project" value="UniProtKB-EC"/>
</dbReference>
<evidence type="ECO:0000256" key="10">
    <source>
        <dbReference type="ARBA" id="ARBA00022840"/>
    </source>
</evidence>
<evidence type="ECO:0000313" key="17">
    <source>
        <dbReference type="EMBL" id="RDB35974.1"/>
    </source>
</evidence>
<evidence type="ECO:0000256" key="12">
    <source>
        <dbReference type="ARBA" id="ARBA00042242"/>
    </source>
</evidence>
<evidence type="ECO:0000256" key="3">
    <source>
        <dbReference type="ARBA" id="ARBA00004672"/>
    </source>
</evidence>
<gene>
    <name evidence="17" type="ORF">DCC88_07565</name>
</gene>
<dbReference type="PROSITE" id="PS01057">
    <property type="entry name" value="SAICAR_SYNTHETASE_1"/>
    <property type="match status" value="1"/>
</dbReference>
<comment type="cofactor">
    <cofactor evidence="1">
        <name>Mn(2+)</name>
        <dbReference type="ChEBI" id="CHEBI:29035"/>
    </cofactor>
</comment>
<evidence type="ECO:0000256" key="8">
    <source>
        <dbReference type="ARBA" id="ARBA00022741"/>
    </source>
</evidence>
<dbReference type="SMART" id="SM01210">
    <property type="entry name" value="GARS_C"/>
    <property type="match status" value="1"/>
</dbReference>
<evidence type="ECO:0000256" key="14">
    <source>
        <dbReference type="ARBA" id="ARBA00048475"/>
    </source>
</evidence>
<dbReference type="UniPathway" id="UPA00074">
    <property type="reaction ID" value="UER00125"/>
</dbReference>
<proteinExistence type="inferred from homology"/>
<dbReference type="GO" id="GO:0006189">
    <property type="term" value="P:'de novo' IMP biosynthetic process"/>
    <property type="evidence" value="ECO:0007669"/>
    <property type="project" value="UniProtKB-UniPathway"/>
</dbReference>
<evidence type="ECO:0000256" key="13">
    <source>
        <dbReference type="ARBA" id="ARBA00042864"/>
    </source>
</evidence>
<keyword evidence="18" id="KW-1185">Reference proteome</keyword>
<dbReference type="InterPro" id="IPR013815">
    <property type="entry name" value="ATP_grasp_subdomain_1"/>
</dbReference>
<evidence type="ECO:0000256" key="2">
    <source>
        <dbReference type="ARBA" id="ARBA00001946"/>
    </source>
</evidence>
<dbReference type="GO" id="GO:0046872">
    <property type="term" value="F:metal ion binding"/>
    <property type="evidence" value="ECO:0007669"/>
    <property type="project" value="InterPro"/>
</dbReference>
<keyword evidence="7" id="KW-0436">Ligase</keyword>
<dbReference type="PROSITE" id="PS00184">
    <property type="entry name" value="GARS"/>
    <property type="match status" value="1"/>
</dbReference>
<dbReference type="Proteomes" id="UP000253934">
    <property type="component" value="Unassembled WGS sequence"/>
</dbReference>
<dbReference type="InterPro" id="IPR018236">
    <property type="entry name" value="SAICAR_synthetase_CS"/>
</dbReference>
<comment type="pathway">
    <text evidence="3">Purine metabolism; IMP biosynthesis via de novo pathway; 5-amino-1-(5-phospho-D-ribosyl)imidazole-4-carboxamide from 5-amino-1-(5-phospho-D-ribosyl)imidazole-4-carboxylate: step 1/2.</text>
</comment>
<evidence type="ECO:0000256" key="5">
    <source>
        <dbReference type="ARBA" id="ARBA00012217"/>
    </source>
</evidence>
<dbReference type="AlphaFoldDB" id="A0A369KW93"/>
<dbReference type="SUPFAM" id="SSF52440">
    <property type="entry name" value="PreATP-grasp domain"/>
    <property type="match status" value="1"/>
</dbReference>
<dbReference type="Gene3D" id="3.40.50.20">
    <property type="match status" value="1"/>
</dbReference>
<comment type="cofactor">
    <cofactor evidence="2">
        <name>Mg(2+)</name>
        <dbReference type="ChEBI" id="CHEBI:18420"/>
    </cofactor>
</comment>
<evidence type="ECO:0000256" key="6">
    <source>
        <dbReference type="ARBA" id="ARBA00013255"/>
    </source>
</evidence>
<dbReference type="InterPro" id="IPR011761">
    <property type="entry name" value="ATP-grasp"/>
</dbReference>
<keyword evidence="9" id="KW-0658">Purine biosynthesis</keyword>
<dbReference type="SUPFAM" id="SSF56104">
    <property type="entry name" value="SAICAR synthase-like"/>
    <property type="match status" value="1"/>
</dbReference>
<evidence type="ECO:0000256" key="11">
    <source>
        <dbReference type="ARBA" id="ARBA00038345"/>
    </source>
</evidence>
<dbReference type="PANTHER" id="PTHR43472">
    <property type="entry name" value="PHOSPHORIBOSYLAMINE--GLYCINE LIGASE"/>
    <property type="match status" value="1"/>
</dbReference>
<evidence type="ECO:0000259" key="16">
    <source>
        <dbReference type="PROSITE" id="PS50975"/>
    </source>
</evidence>
<dbReference type="Gene3D" id="3.90.600.10">
    <property type="entry name" value="Phosphoribosylglycinamide synthetase, C-terminal domain"/>
    <property type="match status" value="1"/>
</dbReference>
<dbReference type="Pfam" id="PF01259">
    <property type="entry name" value="SAICAR_synt"/>
    <property type="match status" value="1"/>
</dbReference>
<comment type="similarity">
    <text evidence="11">Belongs to the GARS family.</text>
</comment>
<dbReference type="Gene3D" id="3.30.200.20">
    <property type="entry name" value="Phosphorylase Kinase, domain 1"/>
    <property type="match status" value="1"/>
</dbReference>
<comment type="pathway">
    <text evidence="4">Purine metabolism; IMP biosynthesis via de novo pathway; N(1)-(5-phospho-D-ribosyl)glycinamide from 5-phospho-alpha-D-ribose 1-diphosphate: step 2/2.</text>
</comment>
<evidence type="ECO:0000256" key="7">
    <source>
        <dbReference type="ARBA" id="ARBA00022598"/>
    </source>
</evidence>
<dbReference type="Pfam" id="PF02844">
    <property type="entry name" value="GARS_N"/>
    <property type="match status" value="1"/>
</dbReference>
<dbReference type="SUPFAM" id="SSF56059">
    <property type="entry name" value="Glutathione synthetase ATP-binding domain-like"/>
    <property type="match status" value="1"/>
</dbReference>
<feature type="domain" description="ATP-grasp" evidence="16">
    <location>
        <begin position="435"/>
        <end position="663"/>
    </location>
</feature>
<reference evidence="17" key="1">
    <citation type="submission" date="2018-04" db="EMBL/GenBank/DDBJ databases">
        <title>Draft genome sequence of the Candidatus Spirobacillus cienkowskii, a pathogen of freshwater Daphnia species, reconstructed from hemolymph metagenomic reads.</title>
        <authorList>
            <person name="Bresciani L."/>
            <person name="Lemos L.N."/>
            <person name="Wale N."/>
            <person name="Lin J.Y."/>
            <person name="Fernandes G.R."/>
            <person name="Duffy M.A."/>
            <person name="Rodrigues J.M."/>
        </authorList>
    </citation>
    <scope>NUCLEOTIDE SEQUENCE [LARGE SCALE GENOMIC DNA]</scope>
    <source>
        <strain evidence="17">Binning01</strain>
    </source>
</reference>
<dbReference type="InterPro" id="IPR020559">
    <property type="entry name" value="PRibGlycinamide_synth_CS"/>
</dbReference>
<sequence>MRFNNISKGTQFMEMVKNVHLGKVRNSIILNNNTRIIQTSNRISAFDFIFPFEVEKKGEILQAISVWNFLKTSHIIENNLIGCLSNSHTLVKNAEVFPIEIIVRGYLTGSLWRMYSEHGSLEVYNNFGIALPEGMAQNQKFPHPIITPAIKVQGNHDQPISNHEAAKIVGKDNWEFICTKALELFNFGQSQAHSRDLILVDTKYEMGIFEDRIILVDEVHTPDSSRYWYAIDNNTTTPKQLSKEFLREEILTLFNNSIENVLRNPTEHPFLQDTEQTKHLAQKITERYQELYQTLIGTISTQEIFHHCLADWPMPSHLFDEIILSATYPSKVLVIGNGGRDYSIYSSVAKLPEVNTVFCASGDRLWQSPKYSHCPYSQIQDIARFAKDHNVGLVISGPEIPIAQGIAEACSTYQIPVLAPSLTCASLETSKIFSKEIMHAAGVLTPRSTAISWTHLKNALQQHLTEGRAPDLTLPCVIKYDGLAAGKGVFLLQTVDDISCALHSIENNISDWAQLLNQLKTPSFSKIQGEPFFLIEELITGYELSVIALCNAEQFRLLPIAQDYKRRDDHQSGPNTGGMGTLAPMFVSNPIMEQITATFSKTLKELSLRNMPYYGFLFAGFMVDKNQSAWLLEYNCRLGDPETQVILPGLQRDFYIECLRTSKKLPFLFQNKIQTPFDHDQLKRVFVVGAAPEYPFTIPERREVLLPSAHEIEKLNCELIPSAIETDKTTTGGRILGVLAAHTSFSNARNNAYEIMNAVKLKNNFGDEISPHFRTDIGLEFENNN</sequence>
<dbReference type="InterPro" id="IPR020560">
    <property type="entry name" value="PRibGlycinamide_synth_C-dom"/>
</dbReference>
<dbReference type="GO" id="GO:0009113">
    <property type="term" value="P:purine nucleobase biosynthetic process"/>
    <property type="evidence" value="ECO:0007669"/>
    <property type="project" value="InterPro"/>
</dbReference>
<dbReference type="EC" id="6.3.2.6" evidence="5"/>
<dbReference type="InterPro" id="IPR000115">
    <property type="entry name" value="PRibGlycinamide_synth"/>
</dbReference>
<evidence type="ECO:0000256" key="4">
    <source>
        <dbReference type="ARBA" id="ARBA00005174"/>
    </source>
</evidence>
<dbReference type="SUPFAM" id="SSF51246">
    <property type="entry name" value="Rudiment single hybrid motif"/>
    <property type="match status" value="1"/>
</dbReference>
<evidence type="ECO:0000313" key="18">
    <source>
        <dbReference type="Proteomes" id="UP000253934"/>
    </source>
</evidence>
<evidence type="ECO:0000256" key="1">
    <source>
        <dbReference type="ARBA" id="ARBA00001936"/>
    </source>
</evidence>
<dbReference type="Gene3D" id="3.30.470.20">
    <property type="entry name" value="ATP-grasp fold, B domain"/>
    <property type="match status" value="2"/>
</dbReference>
<dbReference type="InterPro" id="IPR037123">
    <property type="entry name" value="PRibGlycinamide_synth_C_sf"/>
</dbReference>
<dbReference type="InterPro" id="IPR028923">
    <property type="entry name" value="SAICAR_synt/ADE2_N"/>
</dbReference>
<dbReference type="PANTHER" id="PTHR43472:SF1">
    <property type="entry name" value="PHOSPHORIBOSYLAMINE--GLYCINE LIGASE, CHLOROPLASTIC"/>
    <property type="match status" value="1"/>
</dbReference>
<dbReference type="CDD" id="cd01414">
    <property type="entry name" value="SAICAR_synt_Sc"/>
    <property type="match status" value="1"/>
</dbReference>
<accession>A0A369KW93</accession>
<dbReference type="Gene3D" id="3.30.1490.20">
    <property type="entry name" value="ATP-grasp fold, A domain"/>
    <property type="match status" value="1"/>
</dbReference>
<dbReference type="SMART" id="SM01209">
    <property type="entry name" value="GARS_A"/>
    <property type="match status" value="1"/>
</dbReference>
<comment type="catalytic activity">
    <reaction evidence="14">
        <text>5-amino-1-(5-phospho-D-ribosyl)imidazole-4-carboxylate + L-aspartate + ATP = (2S)-2-[5-amino-1-(5-phospho-beta-D-ribosyl)imidazole-4-carboxamido]succinate + ADP + phosphate + 2 H(+)</text>
        <dbReference type="Rhea" id="RHEA:22628"/>
        <dbReference type="ChEBI" id="CHEBI:15378"/>
        <dbReference type="ChEBI" id="CHEBI:29991"/>
        <dbReference type="ChEBI" id="CHEBI:30616"/>
        <dbReference type="ChEBI" id="CHEBI:43474"/>
        <dbReference type="ChEBI" id="CHEBI:58443"/>
        <dbReference type="ChEBI" id="CHEBI:77657"/>
        <dbReference type="ChEBI" id="CHEBI:456216"/>
        <dbReference type="EC" id="6.3.2.6"/>
    </reaction>
</comment>
<keyword evidence="10 15" id="KW-0067">ATP-binding</keyword>
<evidence type="ECO:0000256" key="15">
    <source>
        <dbReference type="PROSITE-ProRule" id="PRU00409"/>
    </source>
</evidence>
<dbReference type="EC" id="6.3.4.13" evidence="6"/>
<dbReference type="EMBL" id="QOVW01000070">
    <property type="protein sequence ID" value="RDB35974.1"/>
    <property type="molecule type" value="Genomic_DNA"/>
</dbReference>
<dbReference type="Pfam" id="PF01071">
    <property type="entry name" value="GARS_A"/>
    <property type="match status" value="1"/>
</dbReference>
<dbReference type="InterPro" id="IPR020562">
    <property type="entry name" value="PRibGlycinamide_synth_N"/>
</dbReference>
<protein>
    <recommendedName>
        <fullName evidence="12">Glycinamide ribonucleotide synthetase</fullName>
        <ecNumber evidence="5">6.3.2.6</ecNumber>
        <ecNumber evidence="6">6.3.4.13</ecNumber>
    </recommendedName>
    <alternativeName>
        <fullName evidence="13">Phosphoribosylglycinamide synthetase</fullName>
    </alternativeName>
</protein>
<organism evidence="17 18">
    <name type="scientific">Spirobacillus cienkowskii</name>
    <dbReference type="NCBI Taxonomy" id="495820"/>
    <lineage>
        <taxon>Bacteria</taxon>
        <taxon>Pseudomonadati</taxon>
        <taxon>Bdellovibrionota</taxon>
        <taxon>Oligoflexia</taxon>
        <taxon>Silvanigrellales</taxon>
        <taxon>Spirobacillus</taxon>
    </lineage>
</organism>
<dbReference type="GO" id="GO:0004639">
    <property type="term" value="F:phosphoribosylaminoimidazolesuccinocarboxamide synthase activity"/>
    <property type="evidence" value="ECO:0007669"/>
    <property type="project" value="UniProtKB-EC"/>
</dbReference>
<dbReference type="InterPro" id="IPR016185">
    <property type="entry name" value="PreATP-grasp_dom_sf"/>
</dbReference>
<dbReference type="InterPro" id="IPR011054">
    <property type="entry name" value="Rudment_hybrid_motif"/>
</dbReference>
<dbReference type="PROSITE" id="PS50975">
    <property type="entry name" value="ATP_GRASP"/>
    <property type="match status" value="1"/>
</dbReference>
<name>A0A369KW93_9BACT</name>
<keyword evidence="8 15" id="KW-0547">Nucleotide-binding</keyword>
<dbReference type="InterPro" id="IPR020561">
    <property type="entry name" value="PRibGlycinamid_synth_ATP-grasp"/>
</dbReference>